<dbReference type="EMBL" id="CP036269">
    <property type="protein sequence ID" value="QDT44534.1"/>
    <property type="molecule type" value="Genomic_DNA"/>
</dbReference>
<gene>
    <name evidence="3" type="primary">gcvH_2</name>
    <name evidence="3" type="ORF">Pan241w_46460</name>
</gene>
<dbReference type="InterPro" id="IPR033753">
    <property type="entry name" value="GCV_H/Fam206"/>
</dbReference>
<dbReference type="SUPFAM" id="SSF51230">
    <property type="entry name" value="Single hybrid motif"/>
    <property type="match status" value="1"/>
</dbReference>
<evidence type="ECO:0000259" key="2">
    <source>
        <dbReference type="PROSITE" id="PS50968"/>
    </source>
</evidence>
<name>A0A517RKX1_9PLAN</name>
<evidence type="ECO:0000313" key="3">
    <source>
        <dbReference type="EMBL" id="QDT44534.1"/>
    </source>
</evidence>
<dbReference type="PROSITE" id="PS50968">
    <property type="entry name" value="BIOTINYL_LIPOYL"/>
    <property type="match status" value="1"/>
</dbReference>
<keyword evidence="1" id="KW-0450">Lipoyl</keyword>
<dbReference type="GO" id="GO:0019464">
    <property type="term" value="P:glycine decarboxylation via glycine cleavage system"/>
    <property type="evidence" value="ECO:0007669"/>
    <property type="project" value="InterPro"/>
</dbReference>
<organism evidence="3 4">
    <name type="scientific">Gimesia alba</name>
    <dbReference type="NCBI Taxonomy" id="2527973"/>
    <lineage>
        <taxon>Bacteria</taxon>
        <taxon>Pseudomonadati</taxon>
        <taxon>Planctomycetota</taxon>
        <taxon>Planctomycetia</taxon>
        <taxon>Planctomycetales</taxon>
        <taxon>Planctomycetaceae</taxon>
        <taxon>Gimesia</taxon>
    </lineage>
</organism>
<dbReference type="PANTHER" id="PTHR11715">
    <property type="entry name" value="GLYCINE CLEAVAGE SYSTEM H PROTEIN"/>
    <property type="match status" value="1"/>
</dbReference>
<feature type="domain" description="Lipoyl-binding" evidence="2">
    <location>
        <begin position="37"/>
        <end position="121"/>
    </location>
</feature>
<dbReference type="GO" id="GO:0005960">
    <property type="term" value="C:glycine cleavage complex"/>
    <property type="evidence" value="ECO:0007669"/>
    <property type="project" value="InterPro"/>
</dbReference>
<dbReference type="AlphaFoldDB" id="A0A517RKX1"/>
<reference evidence="3 4" key="1">
    <citation type="submission" date="2019-02" db="EMBL/GenBank/DDBJ databases">
        <title>Deep-cultivation of Planctomycetes and their phenomic and genomic characterization uncovers novel biology.</title>
        <authorList>
            <person name="Wiegand S."/>
            <person name="Jogler M."/>
            <person name="Boedeker C."/>
            <person name="Pinto D."/>
            <person name="Vollmers J."/>
            <person name="Rivas-Marin E."/>
            <person name="Kohn T."/>
            <person name="Peeters S.H."/>
            <person name="Heuer A."/>
            <person name="Rast P."/>
            <person name="Oberbeckmann S."/>
            <person name="Bunk B."/>
            <person name="Jeske O."/>
            <person name="Meyerdierks A."/>
            <person name="Storesund J.E."/>
            <person name="Kallscheuer N."/>
            <person name="Luecker S."/>
            <person name="Lage O.M."/>
            <person name="Pohl T."/>
            <person name="Merkel B.J."/>
            <person name="Hornburger P."/>
            <person name="Mueller R.-W."/>
            <person name="Bruemmer F."/>
            <person name="Labrenz M."/>
            <person name="Spormann A.M."/>
            <person name="Op den Camp H."/>
            <person name="Overmann J."/>
            <person name="Amann R."/>
            <person name="Jetten M.S.M."/>
            <person name="Mascher T."/>
            <person name="Medema M.H."/>
            <person name="Devos D.P."/>
            <person name="Kaster A.-K."/>
            <person name="Ovreas L."/>
            <person name="Rohde M."/>
            <person name="Galperin M.Y."/>
            <person name="Jogler C."/>
        </authorList>
    </citation>
    <scope>NUCLEOTIDE SEQUENCE [LARGE SCALE GENOMIC DNA]</scope>
    <source>
        <strain evidence="3 4">Pan241w</strain>
    </source>
</reference>
<dbReference type="PANTHER" id="PTHR11715:SF3">
    <property type="entry name" value="GLYCINE CLEAVAGE SYSTEM H PROTEIN-RELATED"/>
    <property type="match status" value="1"/>
</dbReference>
<sequence length="152" mass="17876">MTMPDDLVFMMGNFEARIPQDRVYSKSHLWLMPVADRWRVGFTAYSVRLLQDVYFLDWFIDPFTHVQEKQKIGEIESSKALSDLYTPAAGQILEFNEELLNDPSAINQADNYTKGWLFEMENEAQWLTPTEYLQVLEDGWEQTQRMIKGQLN</sequence>
<dbReference type="InterPro" id="IPR000089">
    <property type="entry name" value="Biotin_lipoyl"/>
</dbReference>
<dbReference type="GO" id="GO:0009249">
    <property type="term" value="P:protein lipoylation"/>
    <property type="evidence" value="ECO:0007669"/>
    <property type="project" value="TreeGrafter"/>
</dbReference>
<dbReference type="Proteomes" id="UP000317171">
    <property type="component" value="Chromosome"/>
</dbReference>
<dbReference type="GO" id="GO:0005829">
    <property type="term" value="C:cytosol"/>
    <property type="evidence" value="ECO:0007669"/>
    <property type="project" value="TreeGrafter"/>
</dbReference>
<dbReference type="Gene3D" id="2.40.50.100">
    <property type="match status" value="1"/>
</dbReference>
<keyword evidence="4" id="KW-1185">Reference proteome</keyword>
<dbReference type="Pfam" id="PF01597">
    <property type="entry name" value="GCV_H"/>
    <property type="match status" value="1"/>
</dbReference>
<evidence type="ECO:0000256" key="1">
    <source>
        <dbReference type="ARBA" id="ARBA00022823"/>
    </source>
</evidence>
<dbReference type="CDD" id="cd06848">
    <property type="entry name" value="GCS_H"/>
    <property type="match status" value="1"/>
</dbReference>
<dbReference type="InterPro" id="IPR002930">
    <property type="entry name" value="GCV_H"/>
</dbReference>
<dbReference type="InterPro" id="IPR011053">
    <property type="entry name" value="Single_hybrid_motif"/>
</dbReference>
<proteinExistence type="predicted"/>
<dbReference type="KEGG" id="gaz:Pan241w_46460"/>
<accession>A0A517RKX1</accession>
<protein>
    <submittedName>
        <fullName evidence="3">Glycine cleavage system H protein</fullName>
    </submittedName>
</protein>
<evidence type="ECO:0000313" key="4">
    <source>
        <dbReference type="Proteomes" id="UP000317171"/>
    </source>
</evidence>